<dbReference type="Proteomes" id="UP001175227">
    <property type="component" value="Unassembled WGS sequence"/>
</dbReference>
<evidence type="ECO:0000313" key="2">
    <source>
        <dbReference type="Proteomes" id="UP001175227"/>
    </source>
</evidence>
<proteinExistence type="predicted"/>
<evidence type="ECO:0000313" key="1">
    <source>
        <dbReference type="EMBL" id="KAK0487190.1"/>
    </source>
</evidence>
<dbReference type="EMBL" id="JAUEPR010000003">
    <property type="protein sequence ID" value="KAK0487190.1"/>
    <property type="molecule type" value="Genomic_DNA"/>
</dbReference>
<organism evidence="1 2">
    <name type="scientific">Armillaria novae-zelandiae</name>
    <dbReference type="NCBI Taxonomy" id="153914"/>
    <lineage>
        <taxon>Eukaryota</taxon>
        <taxon>Fungi</taxon>
        <taxon>Dikarya</taxon>
        <taxon>Basidiomycota</taxon>
        <taxon>Agaricomycotina</taxon>
        <taxon>Agaricomycetes</taxon>
        <taxon>Agaricomycetidae</taxon>
        <taxon>Agaricales</taxon>
        <taxon>Marasmiineae</taxon>
        <taxon>Physalacriaceae</taxon>
        <taxon>Armillaria</taxon>
    </lineage>
</organism>
<reference evidence="1" key="1">
    <citation type="submission" date="2023-06" db="EMBL/GenBank/DDBJ databases">
        <authorList>
            <consortium name="Lawrence Berkeley National Laboratory"/>
            <person name="Ahrendt S."/>
            <person name="Sahu N."/>
            <person name="Indic B."/>
            <person name="Wong-Bajracharya J."/>
            <person name="Merenyi Z."/>
            <person name="Ke H.-M."/>
            <person name="Monk M."/>
            <person name="Kocsube S."/>
            <person name="Drula E."/>
            <person name="Lipzen A."/>
            <person name="Balint B."/>
            <person name="Henrissat B."/>
            <person name="Andreopoulos B."/>
            <person name="Martin F.M."/>
            <person name="Harder C.B."/>
            <person name="Rigling D."/>
            <person name="Ford K.L."/>
            <person name="Foster G.D."/>
            <person name="Pangilinan J."/>
            <person name="Papanicolaou A."/>
            <person name="Barry K."/>
            <person name="LaButti K."/>
            <person name="Viragh M."/>
            <person name="Koriabine M."/>
            <person name="Yan M."/>
            <person name="Riley R."/>
            <person name="Champramary S."/>
            <person name="Plett K.L."/>
            <person name="Tsai I.J."/>
            <person name="Slot J."/>
            <person name="Sipos G."/>
            <person name="Plett J."/>
            <person name="Nagy L.G."/>
            <person name="Grigoriev I.V."/>
        </authorList>
    </citation>
    <scope>NUCLEOTIDE SEQUENCE</scope>
    <source>
        <strain evidence="1">ICMP 16352</strain>
    </source>
</reference>
<accession>A0AA39PNN3</accession>
<sequence length="87" mass="9103">MSSTNNSIPTLNSLVAQADALMKSPPVADADFLAITTFFNEAVTIKEEVKGMHAVDSAECMGLGEAISNVTLGSKPKEGLQMESMGL</sequence>
<name>A0AA39PNN3_9AGAR</name>
<gene>
    <name evidence="1" type="ORF">IW261DRAFT_1558191</name>
</gene>
<protein>
    <submittedName>
        <fullName evidence="1">Uncharacterized protein</fullName>
    </submittedName>
</protein>
<comment type="caution">
    <text evidence="1">The sequence shown here is derived from an EMBL/GenBank/DDBJ whole genome shotgun (WGS) entry which is preliminary data.</text>
</comment>
<keyword evidence="2" id="KW-1185">Reference proteome</keyword>
<dbReference type="AlphaFoldDB" id="A0AA39PNN3"/>